<gene>
    <name evidence="7" type="ORF">H9871_06400</name>
</gene>
<dbReference type="GO" id="GO:0015833">
    <property type="term" value="P:peptide transport"/>
    <property type="evidence" value="ECO:0007669"/>
    <property type="project" value="InterPro"/>
</dbReference>
<comment type="caution">
    <text evidence="7">The sequence shown here is derived from an EMBL/GenBank/DDBJ whole genome shotgun (WGS) entry which is preliminary data.</text>
</comment>
<protein>
    <submittedName>
        <fullName evidence="7">Glutathione ABC transporter ATP-binding protein</fullName>
    </submittedName>
</protein>
<feature type="compositionally biased region" description="Basic and acidic residues" evidence="5">
    <location>
        <begin position="53"/>
        <end position="63"/>
    </location>
</feature>
<dbReference type="SUPFAM" id="SSF52540">
    <property type="entry name" value="P-loop containing nucleoside triphosphate hydrolases"/>
    <property type="match status" value="1"/>
</dbReference>
<accession>A0A9D2A871</accession>
<dbReference type="AlphaFoldDB" id="A0A9D2A871"/>
<keyword evidence="3" id="KW-0547">Nucleotide-binding</keyword>
<evidence type="ECO:0000259" key="6">
    <source>
        <dbReference type="Pfam" id="PF08352"/>
    </source>
</evidence>
<reference evidence="7" key="2">
    <citation type="submission" date="2021-04" db="EMBL/GenBank/DDBJ databases">
        <authorList>
            <person name="Gilroy R."/>
        </authorList>
    </citation>
    <scope>NUCLEOTIDE SEQUENCE</scope>
    <source>
        <strain evidence="7">ChiHejej3B27-3195</strain>
    </source>
</reference>
<evidence type="ECO:0000256" key="3">
    <source>
        <dbReference type="ARBA" id="ARBA00022741"/>
    </source>
</evidence>
<name>A0A9D2A871_9MICC</name>
<keyword evidence="4 7" id="KW-0067">ATP-binding</keyword>
<dbReference type="Pfam" id="PF08352">
    <property type="entry name" value="oligo_HPY"/>
    <property type="match status" value="1"/>
</dbReference>
<dbReference type="InterPro" id="IPR027417">
    <property type="entry name" value="P-loop_NTPase"/>
</dbReference>
<dbReference type="Gene3D" id="3.40.50.300">
    <property type="entry name" value="P-loop containing nucleotide triphosphate hydrolases"/>
    <property type="match status" value="1"/>
</dbReference>
<evidence type="ECO:0000313" key="8">
    <source>
        <dbReference type="Proteomes" id="UP000824151"/>
    </source>
</evidence>
<organism evidence="7 8">
    <name type="scientific">Candidatus Nesterenkonia stercoripullorum</name>
    <dbReference type="NCBI Taxonomy" id="2838701"/>
    <lineage>
        <taxon>Bacteria</taxon>
        <taxon>Bacillati</taxon>
        <taxon>Actinomycetota</taxon>
        <taxon>Actinomycetes</taxon>
        <taxon>Micrococcales</taxon>
        <taxon>Micrococcaceae</taxon>
        <taxon>Nesterenkonia</taxon>
    </lineage>
</organism>
<keyword evidence="2" id="KW-0813">Transport</keyword>
<dbReference type="InterPro" id="IPR050319">
    <property type="entry name" value="ABC_transp_ATP-bind"/>
</dbReference>
<evidence type="ECO:0000313" key="7">
    <source>
        <dbReference type="EMBL" id="HIW99756.1"/>
    </source>
</evidence>
<dbReference type="Proteomes" id="UP000824151">
    <property type="component" value="Unassembled WGS sequence"/>
</dbReference>
<dbReference type="PANTHER" id="PTHR43776">
    <property type="entry name" value="TRANSPORT ATP-BINDING PROTEIN"/>
    <property type="match status" value="1"/>
</dbReference>
<evidence type="ECO:0000256" key="1">
    <source>
        <dbReference type="ARBA" id="ARBA00005417"/>
    </source>
</evidence>
<dbReference type="InterPro" id="IPR013563">
    <property type="entry name" value="Oligopep_ABC_C"/>
</dbReference>
<dbReference type="PANTHER" id="PTHR43776:SF7">
    <property type="entry name" value="D,D-DIPEPTIDE TRANSPORT ATP-BINDING PROTEIN DDPF-RELATED"/>
    <property type="match status" value="1"/>
</dbReference>
<reference evidence="7" key="1">
    <citation type="journal article" date="2021" name="PeerJ">
        <title>Extensive microbial diversity within the chicken gut microbiome revealed by metagenomics and culture.</title>
        <authorList>
            <person name="Gilroy R."/>
            <person name="Ravi A."/>
            <person name="Getino M."/>
            <person name="Pursley I."/>
            <person name="Horton D.L."/>
            <person name="Alikhan N.F."/>
            <person name="Baker D."/>
            <person name="Gharbi K."/>
            <person name="Hall N."/>
            <person name="Watson M."/>
            <person name="Adriaenssens E.M."/>
            <person name="Foster-Nyarko E."/>
            <person name="Jarju S."/>
            <person name="Secka A."/>
            <person name="Antonio M."/>
            <person name="Oren A."/>
            <person name="Chaudhuri R.R."/>
            <person name="La Ragione R."/>
            <person name="Hildebrand F."/>
            <person name="Pallen M.J."/>
        </authorList>
    </citation>
    <scope>NUCLEOTIDE SEQUENCE</scope>
    <source>
        <strain evidence="7">ChiHejej3B27-3195</strain>
    </source>
</reference>
<evidence type="ECO:0000256" key="4">
    <source>
        <dbReference type="ARBA" id="ARBA00022840"/>
    </source>
</evidence>
<feature type="region of interest" description="Disordered" evidence="5">
    <location>
        <begin position="46"/>
        <end position="74"/>
    </location>
</feature>
<evidence type="ECO:0000256" key="5">
    <source>
        <dbReference type="SAM" id="MobiDB-lite"/>
    </source>
</evidence>
<feature type="domain" description="Oligopeptide/dipeptide ABC transporter C-terminal" evidence="6">
    <location>
        <begin position="23"/>
        <end position="59"/>
    </location>
</feature>
<dbReference type="GO" id="GO:0005524">
    <property type="term" value="F:ATP binding"/>
    <property type="evidence" value="ECO:0007669"/>
    <property type="project" value="UniProtKB-KW"/>
</dbReference>
<sequence length="74" mass="8183">SHDLAVVDSLAHKVLVMQNGRCVEQGTTDEILRAPREDYTRRLLAAAPVPDPARQRERREARHSLLAAQGLAAD</sequence>
<dbReference type="EMBL" id="DXGD01000235">
    <property type="protein sequence ID" value="HIW99756.1"/>
    <property type="molecule type" value="Genomic_DNA"/>
</dbReference>
<proteinExistence type="inferred from homology"/>
<evidence type="ECO:0000256" key="2">
    <source>
        <dbReference type="ARBA" id="ARBA00022448"/>
    </source>
</evidence>
<comment type="similarity">
    <text evidence="1">Belongs to the ABC transporter superfamily.</text>
</comment>
<feature type="non-terminal residue" evidence="7">
    <location>
        <position position="1"/>
    </location>
</feature>